<evidence type="ECO:0000256" key="1">
    <source>
        <dbReference type="ARBA" id="ARBA00006096"/>
    </source>
</evidence>
<protein>
    <submittedName>
        <fullName evidence="3">D-alanyl-D-alanine carboxypeptidase/D-alanyl-D-alanine-endopeptidase</fullName>
    </submittedName>
</protein>
<name>A0A085U119_9RHOB</name>
<dbReference type="Gene3D" id="3.50.80.20">
    <property type="entry name" value="D-Ala-D-Ala carboxypeptidase C, peptidase S13"/>
    <property type="match status" value="1"/>
</dbReference>
<keyword evidence="2" id="KW-0378">Hydrolase</keyword>
<dbReference type="RefSeq" id="WP_038142588.1">
    <property type="nucleotide sequence ID" value="NZ_AQRC01000001.1"/>
</dbReference>
<dbReference type="PRINTS" id="PR00922">
    <property type="entry name" value="DADACBPTASE3"/>
</dbReference>
<dbReference type="GO" id="GO:0004185">
    <property type="term" value="F:serine-type carboxypeptidase activity"/>
    <property type="evidence" value="ECO:0007669"/>
    <property type="project" value="InterPro"/>
</dbReference>
<sequence length="480" mass="50813">MKALSRRRILGGMAGGASLVAMPRVLRAQGSVASSEALVRAAGLSGDVSFVVADLRSGQILEHRNGAKALPPASALKSITSLYALEMLGSEFRFGTRLIATGPVSRGLIQGDLVLAGGGDPTLSTDDLAAMAAKLAAQGVRGVTGRFLTWSGALPYAREIAEDQPIYAGYNPSISGLMLNFNRVHFEWKREGNGWAVSMDARGRDARPPAYTTKVSVAARAKPVFSYSDRGGIEEWTVASAALGRAGSRWLPVRHPASYAGDVFQTLARAQGVPLPVPREAVALPAGRDLVGDASDPLSPLLHAMMKYSTNLTAEAVGMTASARFGPVGSLPASGKAMTDWLAARTGVQSAHFTDHSGLRADARISARDMVTALRMLGPQRGLRGLMKPFKLRDETGRAVKDQPFAVDAKTGTLNFVSTLAGYMTAPDGTELVFAIFTGDLPRRERAGTELRPPGARSWLNSSKILQSQLLARWAAVYGS</sequence>
<dbReference type="NCBIfam" id="TIGR00666">
    <property type="entry name" value="PBP4"/>
    <property type="match status" value="1"/>
</dbReference>
<dbReference type="EMBL" id="AQRC01000001">
    <property type="protein sequence ID" value="KFE36666.1"/>
    <property type="molecule type" value="Genomic_DNA"/>
</dbReference>
<proteinExistence type="inferred from homology"/>
<dbReference type="GO" id="GO:0006508">
    <property type="term" value="P:proteolysis"/>
    <property type="evidence" value="ECO:0007669"/>
    <property type="project" value="InterPro"/>
</dbReference>
<comment type="similarity">
    <text evidence="1">Belongs to the peptidase S13 family.</text>
</comment>
<accession>A0A085U119</accession>
<dbReference type="InterPro" id="IPR000667">
    <property type="entry name" value="Peptidase_S13"/>
</dbReference>
<dbReference type="STRING" id="1317124.DW2_00870"/>
<dbReference type="Pfam" id="PF02113">
    <property type="entry name" value="Peptidase_S13"/>
    <property type="match status" value="1"/>
</dbReference>
<keyword evidence="3" id="KW-0645">Protease</keyword>
<dbReference type="eggNOG" id="COG2027">
    <property type="taxonomic scope" value="Bacteria"/>
</dbReference>
<dbReference type="PROSITE" id="PS51318">
    <property type="entry name" value="TAT"/>
    <property type="match status" value="1"/>
</dbReference>
<keyword evidence="3" id="KW-0121">Carboxypeptidase</keyword>
<dbReference type="InterPro" id="IPR006311">
    <property type="entry name" value="TAT_signal"/>
</dbReference>
<dbReference type="PANTHER" id="PTHR30023">
    <property type="entry name" value="D-ALANYL-D-ALANINE CARBOXYPEPTIDASE"/>
    <property type="match status" value="1"/>
</dbReference>
<dbReference type="GO" id="GO:0000270">
    <property type="term" value="P:peptidoglycan metabolic process"/>
    <property type="evidence" value="ECO:0007669"/>
    <property type="project" value="TreeGrafter"/>
</dbReference>
<evidence type="ECO:0000313" key="4">
    <source>
        <dbReference type="Proteomes" id="UP000028607"/>
    </source>
</evidence>
<reference evidence="4" key="1">
    <citation type="submission" date="2013-04" db="EMBL/GenBank/DDBJ databases">
        <title>Thioclava sp. 13D2W-2 Genome Sequencing.</title>
        <authorList>
            <person name="Lai Q."/>
            <person name="Li G."/>
            <person name="Shao Z."/>
        </authorList>
    </citation>
    <scope>NUCLEOTIDE SEQUENCE [LARGE SCALE GENOMIC DNA]</scope>
    <source>
        <strain evidence="4">13D2W-2</strain>
    </source>
</reference>
<comment type="caution">
    <text evidence="3">The sequence shown here is derived from an EMBL/GenBank/DDBJ whole genome shotgun (WGS) entry which is preliminary data.</text>
</comment>
<dbReference type="Proteomes" id="UP000028607">
    <property type="component" value="Unassembled WGS sequence"/>
</dbReference>
<organism evidence="3 4">
    <name type="scientific">Thioclava atlantica</name>
    <dbReference type="NCBI Taxonomy" id="1317124"/>
    <lineage>
        <taxon>Bacteria</taxon>
        <taxon>Pseudomonadati</taxon>
        <taxon>Pseudomonadota</taxon>
        <taxon>Alphaproteobacteria</taxon>
        <taxon>Rhodobacterales</taxon>
        <taxon>Paracoccaceae</taxon>
        <taxon>Thioclava</taxon>
    </lineage>
</organism>
<keyword evidence="4" id="KW-1185">Reference proteome</keyword>
<gene>
    <name evidence="3" type="ORF">DW2_00870</name>
</gene>
<reference evidence="3 4" key="2">
    <citation type="journal article" date="2015" name="Antonie Van Leeuwenhoek">
        <title>Thioclava indica sp. nov., isolated from surface seawater of the Indian Ocean.</title>
        <authorList>
            <person name="Liu Y."/>
            <person name="Lai Q."/>
            <person name="Du J."/>
            <person name="Xu H."/>
            <person name="Jiang L."/>
            <person name="Shao Z."/>
        </authorList>
    </citation>
    <scope>NUCLEOTIDE SEQUENCE [LARGE SCALE GENOMIC DNA]</scope>
    <source>
        <strain evidence="3 4">13D2W-2</strain>
    </source>
</reference>
<evidence type="ECO:0000313" key="3">
    <source>
        <dbReference type="EMBL" id="KFE36666.1"/>
    </source>
</evidence>
<evidence type="ECO:0000256" key="2">
    <source>
        <dbReference type="ARBA" id="ARBA00022801"/>
    </source>
</evidence>
<dbReference type="InterPro" id="IPR012338">
    <property type="entry name" value="Beta-lactam/transpept-like"/>
</dbReference>
<dbReference type="PANTHER" id="PTHR30023:SF0">
    <property type="entry name" value="PENICILLIN-SENSITIVE CARBOXYPEPTIDASE A"/>
    <property type="match status" value="1"/>
</dbReference>
<dbReference type="Gene3D" id="3.40.710.10">
    <property type="entry name" value="DD-peptidase/beta-lactamase superfamily"/>
    <property type="match status" value="2"/>
</dbReference>
<dbReference type="OrthoDB" id="5372081at2"/>
<dbReference type="AlphaFoldDB" id="A0A085U119"/>
<dbReference type="SUPFAM" id="SSF56601">
    <property type="entry name" value="beta-lactamase/transpeptidase-like"/>
    <property type="match status" value="1"/>
</dbReference>
<dbReference type="PATRIC" id="fig|1317124.6.peg.168"/>